<evidence type="ECO:0000313" key="2">
    <source>
        <dbReference type="Proteomes" id="UP000063781"/>
    </source>
</evidence>
<name>A0A0X8GZ63_9FIRM</name>
<protein>
    <submittedName>
        <fullName evidence="1">Uncharacterized protein</fullName>
    </submittedName>
</protein>
<reference evidence="1 2" key="1">
    <citation type="submission" date="2015-10" db="EMBL/GenBank/DDBJ databases">
        <title>Erysipelothrix larvae sp. LV19 isolated from the larval gut of the rhinoceros beetle, Trypoxylus dichotomus.</title>
        <authorList>
            <person name="Lim S."/>
            <person name="Kim B.-C."/>
        </authorList>
    </citation>
    <scope>NUCLEOTIDE SEQUENCE [LARGE SCALE GENOMIC DNA]</scope>
    <source>
        <strain evidence="1 2">LV19</strain>
    </source>
</reference>
<dbReference type="AlphaFoldDB" id="A0A0X8GZ63"/>
<dbReference type="KEGG" id="erl:AOC36_03815"/>
<dbReference type="Proteomes" id="UP000063781">
    <property type="component" value="Chromosome"/>
</dbReference>
<dbReference type="STRING" id="1514105.AOC36_03815"/>
<keyword evidence="2" id="KW-1185">Reference proteome</keyword>
<accession>A0A0X8GZ63</accession>
<evidence type="ECO:0000313" key="1">
    <source>
        <dbReference type="EMBL" id="AMC93129.1"/>
    </source>
</evidence>
<gene>
    <name evidence="1" type="ORF">AOC36_03815</name>
</gene>
<proteinExistence type="predicted"/>
<organism evidence="1 2">
    <name type="scientific">Erysipelothrix larvae</name>
    <dbReference type="NCBI Taxonomy" id="1514105"/>
    <lineage>
        <taxon>Bacteria</taxon>
        <taxon>Bacillati</taxon>
        <taxon>Bacillota</taxon>
        <taxon>Erysipelotrichia</taxon>
        <taxon>Erysipelotrichales</taxon>
        <taxon>Erysipelotrichaceae</taxon>
        <taxon>Erysipelothrix</taxon>
    </lineage>
</organism>
<sequence length="75" mass="8868">MLFDVPNKKTIYLAFYIKGQRALLQSSDRYCNNKTPGKEIKVTQLPEFELTFQKNTNSINYDEKGSMRIYFTYLT</sequence>
<dbReference type="EMBL" id="CP013213">
    <property type="protein sequence ID" value="AMC93129.1"/>
    <property type="molecule type" value="Genomic_DNA"/>
</dbReference>